<dbReference type="Pfam" id="PF00005">
    <property type="entry name" value="ABC_tran"/>
    <property type="match status" value="1"/>
</dbReference>
<dbReference type="GO" id="GO:0140359">
    <property type="term" value="F:ABC-type transporter activity"/>
    <property type="evidence" value="ECO:0007669"/>
    <property type="project" value="InterPro"/>
</dbReference>
<evidence type="ECO:0000259" key="9">
    <source>
        <dbReference type="PROSITE" id="PS50893"/>
    </source>
</evidence>
<dbReference type="InterPro" id="IPR043926">
    <property type="entry name" value="ABCG_dom"/>
</dbReference>
<dbReference type="GO" id="GO:0016887">
    <property type="term" value="F:ATP hydrolysis activity"/>
    <property type="evidence" value="ECO:0007669"/>
    <property type="project" value="InterPro"/>
</dbReference>
<gene>
    <name evidence="10" type="ORF">SteCoe_6776</name>
</gene>
<dbReference type="PANTHER" id="PTHR48041">
    <property type="entry name" value="ABC TRANSPORTER G FAMILY MEMBER 28"/>
    <property type="match status" value="1"/>
</dbReference>
<dbReference type="GO" id="GO:0016020">
    <property type="term" value="C:membrane"/>
    <property type="evidence" value="ECO:0007669"/>
    <property type="project" value="UniProtKB-SubCell"/>
</dbReference>
<dbReference type="SMART" id="SM00382">
    <property type="entry name" value="AAA"/>
    <property type="match status" value="1"/>
</dbReference>
<dbReference type="InterPro" id="IPR017871">
    <property type="entry name" value="ABC_transporter-like_CS"/>
</dbReference>
<feature type="transmembrane region" description="Helical" evidence="8">
    <location>
        <begin position="428"/>
        <end position="445"/>
    </location>
</feature>
<feature type="transmembrane region" description="Helical" evidence="8">
    <location>
        <begin position="451"/>
        <end position="476"/>
    </location>
</feature>
<proteinExistence type="predicted"/>
<keyword evidence="11" id="KW-1185">Reference proteome</keyword>
<dbReference type="PANTHER" id="PTHR48041:SF139">
    <property type="entry name" value="PROTEIN SCARLET"/>
    <property type="match status" value="1"/>
</dbReference>
<evidence type="ECO:0000256" key="5">
    <source>
        <dbReference type="ARBA" id="ARBA00022840"/>
    </source>
</evidence>
<keyword evidence="5" id="KW-0067">ATP-binding</keyword>
<dbReference type="InterPro" id="IPR013525">
    <property type="entry name" value="ABC2_TM"/>
</dbReference>
<evidence type="ECO:0000313" key="11">
    <source>
        <dbReference type="Proteomes" id="UP000187209"/>
    </source>
</evidence>
<dbReference type="SUPFAM" id="SSF52540">
    <property type="entry name" value="P-loop containing nucleoside triphosphate hydrolases"/>
    <property type="match status" value="1"/>
</dbReference>
<dbReference type="Gene3D" id="3.40.50.300">
    <property type="entry name" value="P-loop containing nucleotide triphosphate hydrolases"/>
    <property type="match status" value="1"/>
</dbReference>
<dbReference type="InterPro" id="IPR027417">
    <property type="entry name" value="P-loop_NTPase"/>
</dbReference>
<organism evidence="10 11">
    <name type="scientific">Stentor coeruleus</name>
    <dbReference type="NCBI Taxonomy" id="5963"/>
    <lineage>
        <taxon>Eukaryota</taxon>
        <taxon>Sar</taxon>
        <taxon>Alveolata</taxon>
        <taxon>Ciliophora</taxon>
        <taxon>Postciliodesmatophora</taxon>
        <taxon>Heterotrichea</taxon>
        <taxon>Heterotrichida</taxon>
        <taxon>Stentoridae</taxon>
        <taxon>Stentor</taxon>
    </lineage>
</organism>
<dbReference type="InterPro" id="IPR003439">
    <property type="entry name" value="ABC_transporter-like_ATP-bd"/>
</dbReference>
<comment type="caution">
    <text evidence="10">The sequence shown here is derived from an EMBL/GenBank/DDBJ whole genome shotgun (WGS) entry which is preliminary data.</text>
</comment>
<dbReference type="GO" id="GO:0005524">
    <property type="term" value="F:ATP binding"/>
    <property type="evidence" value="ECO:0007669"/>
    <property type="project" value="UniProtKB-KW"/>
</dbReference>
<evidence type="ECO:0000256" key="2">
    <source>
        <dbReference type="ARBA" id="ARBA00022448"/>
    </source>
</evidence>
<name>A0A1R2CP54_9CILI</name>
<evidence type="ECO:0000256" key="3">
    <source>
        <dbReference type="ARBA" id="ARBA00022692"/>
    </source>
</evidence>
<evidence type="ECO:0000256" key="4">
    <source>
        <dbReference type="ARBA" id="ARBA00022741"/>
    </source>
</evidence>
<evidence type="ECO:0000313" key="10">
    <source>
        <dbReference type="EMBL" id="OMJ90796.1"/>
    </source>
</evidence>
<protein>
    <recommendedName>
        <fullName evidence="9">ABC transporter domain-containing protein</fullName>
    </recommendedName>
</protein>
<dbReference type="InterPro" id="IPR050352">
    <property type="entry name" value="ABCG_transporters"/>
</dbReference>
<feature type="transmembrane region" description="Helical" evidence="8">
    <location>
        <begin position="561"/>
        <end position="582"/>
    </location>
</feature>
<feature type="domain" description="ABC transporter" evidence="9">
    <location>
        <begin position="20"/>
        <end position="263"/>
    </location>
</feature>
<dbReference type="AlphaFoldDB" id="A0A1R2CP54"/>
<feature type="transmembrane region" description="Helical" evidence="8">
    <location>
        <begin position="371"/>
        <end position="393"/>
    </location>
</feature>
<dbReference type="InterPro" id="IPR003593">
    <property type="entry name" value="AAA+_ATPase"/>
</dbReference>
<dbReference type="CDD" id="cd03213">
    <property type="entry name" value="ABCG_EPDR"/>
    <property type="match status" value="1"/>
</dbReference>
<dbReference type="EMBL" id="MPUH01000095">
    <property type="protein sequence ID" value="OMJ90796.1"/>
    <property type="molecule type" value="Genomic_DNA"/>
</dbReference>
<reference evidence="10 11" key="1">
    <citation type="submission" date="2016-11" db="EMBL/GenBank/DDBJ databases">
        <title>The macronuclear genome of Stentor coeruleus: a giant cell with tiny introns.</title>
        <authorList>
            <person name="Slabodnick M."/>
            <person name="Ruby J.G."/>
            <person name="Reiff S.B."/>
            <person name="Swart E.C."/>
            <person name="Gosai S."/>
            <person name="Prabakaran S."/>
            <person name="Witkowska E."/>
            <person name="Larue G.E."/>
            <person name="Fisher S."/>
            <person name="Freeman R.M."/>
            <person name="Gunawardena J."/>
            <person name="Chu W."/>
            <person name="Stover N.A."/>
            <person name="Gregory B.D."/>
            <person name="Nowacki M."/>
            <person name="Derisi J."/>
            <person name="Roy S.W."/>
            <person name="Marshall W.F."/>
            <person name="Sood P."/>
        </authorList>
    </citation>
    <scope>NUCLEOTIDE SEQUENCE [LARGE SCALE GENOMIC DNA]</scope>
    <source>
        <strain evidence="10">WM001</strain>
    </source>
</reference>
<dbReference type="OrthoDB" id="184675at2759"/>
<evidence type="ECO:0000256" key="1">
    <source>
        <dbReference type="ARBA" id="ARBA00004141"/>
    </source>
</evidence>
<keyword evidence="2" id="KW-0813">Transport</keyword>
<keyword evidence="7 8" id="KW-0472">Membrane</keyword>
<feature type="transmembrane region" description="Helical" evidence="8">
    <location>
        <begin position="338"/>
        <end position="359"/>
    </location>
</feature>
<evidence type="ECO:0000256" key="8">
    <source>
        <dbReference type="SAM" id="Phobius"/>
    </source>
</evidence>
<dbReference type="Pfam" id="PF01061">
    <property type="entry name" value="ABC2_membrane"/>
    <property type="match status" value="1"/>
</dbReference>
<dbReference type="Pfam" id="PF19055">
    <property type="entry name" value="ABC2_membrane_7"/>
    <property type="match status" value="1"/>
</dbReference>
<keyword evidence="4" id="KW-0547">Nucleotide-binding</keyword>
<dbReference type="Proteomes" id="UP000187209">
    <property type="component" value="Unassembled WGS sequence"/>
</dbReference>
<evidence type="ECO:0000256" key="6">
    <source>
        <dbReference type="ARBA" id="ARBA00022989"/>
    </source>
</evidence>
<keyword evidence="3 8" id="KW-0812">Transmembrane</keyword>
<evidence type="ECO:0000256" key="7">
    <source>
        <dbReference type="ARBA" id="ARBA00023136"/>
    </source>
</evidence>
<accession>A0A1R2CP54</accession>
<feature type="transmembrane region" description="Helical" evidence="8">
    <location>
        <begin position="488"/>
        <end position="512"/>
    </location>
</feature>
<sequence length="607" mass="68671">MAHRGVEIAWQNFSAVRPLSRSEKKIRMKSGGSIEPVTIINNISGIIKSGTYTTILGPSGSGKTTFLNFLSNRLHYLGGLECTGEVFINGHPRSELDYNSVAGYVMQEEVLLEHLKVRETLNFIASFKLPKDKVISRVDEVIGQLGLKNCEYNFIGGYMKKGISGGEKKRVAIAVEMLADPSILFLDEPTTGLDSFNAESLTELMNDLAKIGMTVIATIHQPNSYIFALFDQVLLLGGHEVIYHGKAKRALRHFRKLGFECPEFSNPAEFLLGLVTETDDKFADNIKVFKEASTKDFPVIEKKELPSHFERKPIGFFKEISLLVNRSMLNVTRNKMGIFYKCVANVCFLLLTLAAYYQACDSTSITSITDRAGIIFLVQVYMAFIGVNSTTSLSTDKAIFIREQASKTYSPAAFYMSKLMFDIPFDQIIVFIMGFFLYLAIGLSLEHVHQIFFFVFVLLIMDFNTRGWGNFLLIALPNLEASSAATPFVLIIQLLFAGVFINYDSIPIYLIWLEHLSMFKYSWSAAMKNELEYWDIEKCNKRETSPLCDPIKFYSITIDKWINVLALAIIAIGVHLFAYLSLARIAKNLWLDFFKDRIMIFIMKNML</sequence>
<dbReference type="PROSITE" id="PS50893">
    <property type="entry name" value="ABC_TRANSPORTER_2"/>
    <property type="match status" value="1"/>
</dbReference>
<keyword evidence="6 8" id="KW-1133">Transmembrane helix</keyword>
<dbReference type="PROSITE" id="PS00211">
    <property type="entry name" value="ABC_TRANSPORTER_1"/>
    <property type="match status" value="1"/>
</dbReference>
<comment type="subcellular location">
    <subcellularLocation>
        <location evidence="1">Membrane</location>
        <topology evidence="1">Multi-pass membrane protein</topology>
    </subcellularLocation>
</comment>